<dbReference type="GeneID" id="63805309"/>
<dbReference type="Gene3D" id="3.30.70.100">
    <property type="match status" value="1"/>
</dbReference>
<dbReference type="InterPro" id="IPR006121">
    <property type="entry name" value="HMA_dom"/>
</dbReference>
<feature type="domain" description="HMA" evidence="1">
    <location>
        <begin position="9"/>
        <end position="46"/>
    </location>
</feature>
<protein>
    <recommendedName>
        <fullName evidence="1">HMA domain-containing protein</fullName>
    </recommendedName>
</protein>
<dbReference type="AlphaFoldDB" id="A0A1Y1VXX8"/>
<dbReference type="STRING" id="61395.A0A1Y1VXX8"/>
<evidence type="ECO:0000313" key="2">
    <source>
        <dbReference type="EMBL" id="ORX66129.1"/>
    </source>
</evidence>
<sequence>MSCSGCSGARVEGIDKYEVSLEKQRVSVTTDLPRETIFEAIKKTGKPVKDAPTA</sequence>
<keyword evidence="3" id="KW-1185">Reference proteome</keyword>
<dbReference type="RefSeq" id="XP_040740156.1">
    <property type="nucleotide sequence ID" value="XM_040888661.1"/>
</dbReference>
<dbReference type="InterPro" id="IPR036163">
    <property type="entry name" value="HMA_dom_sf"/>
</dbReference>
<dbReference type="GO" id="GO:0046872">
    <property type="term" value="F:metal ion binding"/>
    <property type="evidence" value="ECO:0007669"/>
    <property type="project" value="InterPro"/>
</dbReference>
<dbReference type="CDD" id="cd00371">
    <property type="entry name" value="HMA"/>
    <property type="match status" value="1"/>
</dbReference>
<proteinExistence type="predicted"/>
<comment type="caution">
    <text evidence="2">The sequence shown here is derived from an EMBL/GenBank/DDBJ whole genome shotgun (WGS) entry which is preliminary data.</text>
</comment>
<dbReference type="SUPFAM" id="SSF55008">
    <property type="entry name" value="HMA, heavy metal-associated domain"/>
    <property type="match status" value="1"/>
</dbReference>
<accession>A0A1Y1VXX8</accession>
<name>A0A1Y1VXX8_9FUNG</name>
<dbReference type="EMBL" id="MCFD01000017">
    <property type="protein sequence ID" value="ORX66129.1"/>
    <property type="molecule type" value="Genomic_DNA"/>
</dbReference>
<evidence type="ECO:0000259" key="1">
    <source>
        <dbReference type="Pfam" id="PF00403"/>
    </source>
</evidence>
<evidence type="ECO:0000313" key="3">
    <source>
        <dbReference type="Proteomes" id="UP000193922"/>
    </source>
</evidence>
<dbReference type="Pfam" id="PF00403">
    <property type="entry name" value="HMA"/>
    <property type="match status" value="1"/>
</dbReference>
<organism evidence="2 3">
    <name type="scientific">Linderina pennispora</name>
    <dbReference type="NCBI Taxonomy" id="61395"/>
    <lineage>
        <taxon>Eukaryota</taxon>
        <taxon>Fungi</taxon>
        <taxon>Fungi incertae sedis</taxon>
        <taxon>Zoopagomycota</taxon>
        <taxon>Kickxellomycotina</taxon>
        <taxon>Kickxellomycetes</taxon>
        <taxon>Kickxellales</taxon>
        <taxon>Kickxellaceae</taxon>
        <taxon>Linderina</taxon>
    </lineage>
</organism>
<dbReference type="OrthoDB" id="16520at2759"/>
<gene>
    <name evidence="2" type="ORF">DL89DRAFT_270318</name>
</gene>
<dbReference type="Proteomes" id="UP000193922">
    <property type="component" value="Unassembled WGS sequence"/>
</dbReference>
<reference evidence="2 3" key="1">
    <citation type="submission" date="2016-07" db="EMBL/GenBank/DDBJ databases">
        <title>Pervasive Adenine N6-methylation of Active Genes in Fungi.</title>
        <authorList>
            <consortium name="DOE Joint Genome Institute"/>
            <person name="Mondo S.J."/>
            <person name="Dannebaum R.O."/>
            <person name="Kuo R.C."/>
            <person name="Labutti K."/>
            <person name="Haridas S."/>
            <person name="Kuo A."/>
            <person name="Salamov A."/>
            <person name="Ahrendt S.R."/>
            <person name="Lipzen A."/>
            <person name="Sullivan W."/>
            <person name="Andreopoulos W.B."/>
            <person name="Clum A."/>
            <person name="Lindquist E."/>
            <person name="Daum C."/>
            <person name="Ramamoorthy G.K."/>
            <person name="Gryganskyi A."/>
            <person name="Culley D."/>
            <person name="Magnuson J.K."/>
            <person name="James T.Y."/>
            <person name="O'Malley M.A."/>
            <person name="Stajich J.E."/>
            <person name="Spatafora J.W."/>
            <person name="Visel A."/>
            <person name="Grigoriev I.V."/>
        </authorList>
    </citation>
    <scope>NUCLEOTIDE SEQUENCE [LARGE SCALE GENOMIC DNA]</scope>
    <source>
        <strain evidence="2 3">ATCC 12442</strain>
    </source>
</reference>